<dbReference type="GO" id="GO:0005667">
    <property type="term" value="C:transcription regulator complex"/>
    <property type="evidence" value="ECO:0007669"/>
    <property type="project" value="TreeGrafter"/>
</dbReference>
<comment type="caution">
    <text evidence="4">The sequence shown here is derived from an EMBL/GenBank/DDBJ whole genome shotgun (WGS) entry which is preliminary data.</text>
</comment>
<dbReference type="OrthoDB" id="8195830at2759"/>
<dbReference type="Pfam" id="PF10545">
    <property type="entry name" value="MADF_DNA_bdg"/>
    <property type="match status" value="1"/>
</dbReference>
<organism evidence="4 5">
    <name type="scientific">Oryctes borbonicus</name>
    <dbReference type="NCBI Taxonomy" id="1629725"/>
    <lineage>
        <taxon>Eukaryota</taxon>
        <taxon>Metazoa</taxon>
        <taxon>Ecdysozoa</taxon>
        <taxon>Arthropoda</taxon>
        <taxon>Hexapoda</taxon>
        <taxon>Insecta</taxon>
        <taxon>Pterygota</taxon>
        <taxon>Neoptera</taxon>
        <taxon>Endopterygota</taxon>
        <taxon>Coleoptera</taxon>
        <taxon>Polyphaga</taxon>
        <taxon>Scarabaeiformia</taxon>
        <taxon>Scarabaeidae</taxon>
        <taxon>Dynastinae</taxon>
        <taxon>Oryctes</taxon>
    </lineage>
</organism>
<evidence type="ECO:0000259" key="3">
    <source>
        <dbReference type="PROSITE" id="PS51029"/>
    </source>
</evidence>
<dbReference type="InterPro" id="IPR039353">
    <property type="entry name" value="TF_Adf1"/>
</dbReference>
<keyword evidence="5" id="KW-1185">Reference proteome</keyword>
<dbReference type="Proteomes" id="UP000051574">
    <property type="component" value="Unassembled WGS sequence"/>
</dbReference>
<dbReference type="GO" id="GO:0006357">
    <property type="term" value="P:regulation of transcription by RNA polymerase II"/>
    <property type="evidence" value="ECO:0007669"/>
    <property type="project" value="TreeGrafter"/>
</dbReference>
<dbReference type="PROSITE" id="PS51029">
    <property type="entry name" value="MADF"/>
    <property type="match status" value="1"/>
</dbReference>
<dbReference type="PANTHER" id="PTHR12243">
    <property type="entry name" value="MADF DOMAIN TRANSCRIPTION FACTOR"/>
    <property type="match status" value="1"/>
</dbReference>
<accession>A0A0T6B1Y6</accession>
<dbReference type="EMBL" id="LJIG01016277">
    <property type="protein sequence ID" value="KRT81085.1"/>
    <property type="molecule type" value="Genomic_DNA"/>
</dbReference>
<dbReference type="InterPro" id="IPR006578">
    <property type="entry name" value="MADF-dom"/>
</dbReference>
<dbReference type="GO" id="GO:0005634">
    <property type="term" value="C:nucleus"/>
    <property type="evidence" value="ECO:0007669"/>
    <property type="project" value="TreeGrafter"/>
</dbReference>
<feature type="compositionally biased region" description="Low complexity" evidence="2">
    <location>
        <begin position="140"/>
        <end position="159"/>
    </location>
</feature>
<protein>
    <submittedName>
        <fullName evidence="4">Myb/SANT-like transcription factor</fullName>
    </submittedName>
</protein>
<keyword evidence="1" id="KW-0175">Coiled coil</keyword>
<evidence type="ECO:0000313" key="5">
    <source>
        <dbReference type="Proteomes" id="UP000051574"/>
    </source>
</evidence>
<evidence type="ECO:0000256" key="1">
    <source>
        <dbReference type="SAM" id="Coils"/>
    </source>
</evidence>
<evidence type="ECO:0000256" key="2">
    <source>
        <dbReference type="SAM" id="MobiDB-lite"/>
    </source>
</evidence>
<dbReference type="AlphaFoldDB" id="A0A0T6B1Y6"/>
<reference evidence="4 5" key="1">
    <citation type="submission" date="2015-09" db="EMBL/GenBank/DDBJ databases">
        <title>Draft genome of the scarab beetle Oryctes borbonicus.</title>
        <authorList>
            <person name="Meyer J.M."/>
            <person name="Markov G.V."/>
            <person name="Baskaran P."/>
            <person name="Herrmann M."/>
            <person name="Sommer R.J."/>
            <person name="Roedelsperger C."/>
        </authorList>
    </citation>
    <scope>NUCLEOTIDE SEQUENCE [LARGE SCALE GENOMIC DNA]</scope>
    <source>
        <strain evidence="4">OB123</strain>
        <tissue evidence="4">Whole animal</tissue>
    </source>
</reference>
<evidence type="ECO:0000313" key="4">
    <source>
        <dbReference type="EMBL" id="KRT81085.1"/>
    </source>
</evidence>
<feature type="region of interest" description="Disordered" evidence="2">
    <location>
        <begin position="140"/>
        <end position="165"/>
    </location>
</feature>
<dbReference type="PANTHER" id="PTHR12243:SF69">
    <property type="entry name" value="SI:CH73-59F11.3"/>
    <property type="match status" value="1"/>
</dbReference>
<proteinExistence type="predicted"/>
<name>A0A0T6B1Y6_9SCAR</name>
<dbReference type="SMART" id="SM00595">
    <property type="entry name" value="MADF"/>
    <property type="match status" value="1"/>
</dbReference>
<sequence>MEEKLALLLKRYPAIWDRKSRDFKNLTKKENSFKEIAKALNVSVEIAQAKYKSLREKYRKEKLKIDAATCNGSGPIDFEPWYLLDRLSFFDDVMLKRRTITNVIPTLPVEDSILPTQDEIKMELLNDVQPEEMYTIEPISSPESSQISTHTSNNNTSNKLSHKKRRYSNSPALHMMINKIATVATETSTPVRSHNRFQGIGSYVAETLNLMAEENADACVLEIITILNNHRKQEKM</sequence>
<feature type="coiled-coil region" evidence="1">
    <location>
        <begin position="37"/>
        <end position="71"/>
    </location>
</feature>
<feature type="domain" description="MADF" evidence="3">
    <location>
        <begin position="4"/>
        <end position="95"/>
    </location>
</feature>
<gene>
    <name evidence="4" type="ORF">AMK59_6328</name>
</gene>